<dbReference type="InterPro" id="IPR016181">
    <property type="entry name" value="Acyl_CoA_acyltransferase"/>
</dbReference>
<dbReference type="AlphaFoldDB" id="R7ZV98"/>
<keyword evidence="3" id="KW-1185">Reference proteome</keyword>
<organism evidence="2 3">
    <name type="scientific">Lunatimonas lonarensis</name>
    <dbReference type="NCBI Taxonomy" id="1232681"/>
    <lineage>
        <taxon>Bacteria</taxon>
        <taxon>Pseudomonadati</taxon>
        <taxon>Bacteroidota</taxon>
        <taxon>Cytophagia</taxon>
        <taxon>Cytophagales</taxon>
        <taxon>Cyclobacteriaceae</taxon>
    </lineage>
</organism>
<dbReference type="GO" id="GO:0016747">
    <property type="term" value="F:acyltransferase activity, transferring groups other than amino-acyl groups"/>
    <property type="evidence" value="ECO:0007669"/>
    <property type="project" value="InterPro"/>
</dbReference>
<dbReference type="Gene3D" id="3.40.630.30">
    <property type="match status" value="1"/>
</dbReference>
<accession>R7ZV98</accession>
<dbReference type="STRING" id="1232681.ADIS_1454"/>
<dbReference type="InterPro" id="IPR000182">
    <property type="entry name" value="GNAT_dom"/>
</dbReference>
<proteinExistence type="predicted"/>
<dbReference type="Proteomes" id="UP000013909">
    <property type="component" value="Unassembled WGS sequence"/>
</dbReference>
<comment type="caution">
    <text evidence="2">The sequence shown here is derived from an EMBL/GenBank/DDBJ whole genome shotgun (WGS) entry which is preliminary data.</text>
</comment>
<gene>
    <name evidence="2" type="ORF">ADIS_1454</name>
</gene>
<keyword evidence="2" id="KW-0808">Transferase</keyword>
<name>R7ZV98_9BACT</name>
<evidence type="ECO:0000259" key="1">
    <source>
        <dbReference type="PROSITE" id="PS51186"/>
    </source>
</evidence>
<dbReference type="EMBL" id="AQHR01000042">
    <property type="protein sequence ID" value="EON78056.1"/>
    <property type="molecule type" value="Genomic_DNA"/>
</dbReference>
<evidence type="ECO:0000313" key="3">
    <source>
        <dbReference type="Proteomes" id="UP000013909"/>
    </source>
</evidence>
<dbReference type="Pfam" id="PF13673">
    <property type="entry name" value="Acetyltransf_10"/>
    <property type="match status" value="1"/>
</dbReference>
<dbReference type="PROSITE" id="PS51186">
    <property type="entry name" value="GNAT"/>
    <property type="match status" value="1"/>
</dbReference>
<evidence type="ECO:0000313" key="2">
    <source>
        <dbReference type="EMBL" id="EON78056.1"/>
    </source>
</evidence>
<dbReference type="CDD" id="cd04301">
    <property type="entry name" value="NAT_SF"/>
    <property type="match status" value="1"/>
</dbReference>
<protein>
    <submittedName>
        <fullName evidence="2">Acetyltransferase, GNAT family protein</fullName>
    </submittedName>
</protein>
<sequence>MRVKGDSDAVHLGLYLKEKLVTVISIFTDGKEAQFRKFATLEAYQGKGYGTLLLHLVMCELRENGYSRIWCNARKAKTGFYERFGLVCTPETFAKGGLEYVVMEWRSEN</sequence>
<reference evidence="2 3" key="1">
    <citation type="submission" date="2013-02" db="EMBL/GenBank/DDBJ databases">
        <title>A novel strain isolated from Lonar lake, Maharashtra, India.</title>
        <authorList>
            <person name="Singh A."/>
        </authorList>
    </citation>
    <scope>NUCLEOTIDE SEQUENCE [LARGE SCALE GENOMIC DNA]</scope>
    <source>
        <strain evidence="2 3">AK24</strain>
    </source>
</reference>
<feature type="domain" description="N-acetyltransferase" evidence="1">
    <location>
        <begin position="1"/>
        <end position="108"/>
    </location>
</feature>
<dbReference type="SUPFAM" id="SSF55729">
    <property type="entry name" value="Acyl-CoA N-acyltransferases (Nat)"/>
    <property type="match status" value="1"/>
</dbReference>